<name>A0A3A4KVV8_9NOCA</name>
<comment type="caution">
    <text evidence="1">The sequence shown here is derived from an EMBL/GenBank/DDBJ whole genome shotgun (WGS) entry which is preliminary data.</text>
</comment>
<dbReference type="RefSeq" id="WP_120039159.1">
    <property type="nucleotide sequence ID" value="NZ_QZFU01000015.1"/>
</dbReference>
<keyword evidence="2" id="KW-1185">Reference proteome</keyword>
<dbReference type="AlphaFoldDB" id="A0A3A4KVV8"/>
<dbReference type="OrthoDB" id="4550887at2"/>
<reference evidence="1 2" key="1">
    <citation type="submission" date="2018-09" db="EMBL/GenBank/DDBJ databases">
        <title>YIM PH21274 draft genome.</title>
        <authorList>
            <person name="Miao C."/>
        </authorList>
    </citation>
    <scope>NUCLEOTIDE SEQUENCE [LARGE SCALE GENOMIC DNA]</scope>
    <source>
        <strain evidence="1 2">YIM PH 21724</strain>
    </source>
</reference>
<evidence type="ECO:0000313" key="1">
    <source>
        <dbReference type="EMBL" id="RJO77634.1"/>
    </source>
</evidence>
<dbReference type="EMBL" id="QZFU01000015">
    <property type="protein sequence ID" value="RJO77634.1"/>
    <property type="molecule type" value="Genomic_DNA"/>
</dbReference>
<evidence type="ECO:0000313" key="2">
    <source>
        <dbReference type="Proteomes" id="UP000266677"/>
    </source>
</evidence>
<dbReference type="Proteomes" id="UP000266677">
    <property type="component" value="Unassembled WGS sequence"/>
</dbReference>
<organism evidence="1 2">
    <name type="scientific">Nocardia panacis</name>
    <dbReference type="NCBI Taxonomy" id="2340916"/>
    <lineage>
        <taxon>Bacteria</taxon>
        <taxon>Bacillati</taxon>
        <taxon>Actinomycetota</taxon>
        <taxon>Actinomycetes</taxon>
        <taxon>Mycobacteriales</taxon>
        <taxon>Nocardiaceae</taxon>
        <taxon>Nocardia</taxon>
    </lineage>
</organism>
<proteinExistence type="predicted"/>
<sequence>MAAATAQYLDRTARLMNYPTNSERLAALIADVSANGADPHRIWDSDIAVLPQLPVREAPAAESYGDGPPLSRPRCGNDCREHAEHIYVACFDEPTRLHDSDAGDLEVSHYVGWTRQPPARRASQHGAVCRESLVAIIPGTATEEAHLKMKERCPKCGEPLRYGRY</sequence>
<accession>A0A3A4KVV8</accession>
<gene>
    <name evidence="1" type="ORF">D5S18_07830</name>
</gene>
<protein>
    <submittedName>
        <fullName evidence="1">Uncharacterized protein</fullName>
    </submittedName>
</protein>